<feature type="domain" description="LAA1-like C-terminal TPR repeats" evidence="1">
    <location>
        <begin position="1799"/>
        <end position="1956"/>
    </location>
</feature>
<dbReference type="GO" id="GO:0016020">
    <property type="term" value="C:membrane"/>
    <property type="evidence" value="ECO:0007669"/>
    <property type="project" value="TreeGrafter"/>
</dbReference>
<dbReference type="Pfam" id="PF25808">
    <property type="entry name" value="TPR_LAA1_C"/>
    <property type="match status" value="1"/>
</dbReference>
<accession>A0A1G4JWY6</accession>
<name>A0A1G4JWY6_9SACH</name>
<dbReference type="EMBL" id="LT598467">
    <property type="protein sequence ID" value="SCU95631.1"/>
    <property type="molecule type" value="Genomic_DNA"/>
</dbReference>
<organism evidence="2 3">
    <name type="scientific">Lachancea mirantina</name>
    <dbReference type="NCBI Taxonomy" id="1230905"/>
    <lineage>
        <taxon>Eukaryota</taxon>
        <taxon>Fungi</taxon>
        <taxon>Dikarya</taxon>
        <taxon>Ascomycota</taxon>
        <taxon>Saccharomycotina</taxon>
        <taxon>Saccharomycetes</taxon>
        <taxon>Saccharomycetales</taxon>
        <taxon>Saccharomycetaceae</taxon>
        <taxon>Lachancea</taxon>
    </lineage>
</organism>
<evidence type="ECO:0000259" key="1">
    <source>
        <dbReference type="Pfam" id="PF25808"/>
    </source>
</evidence>
<dbReference type="GO" id="GO:0030139">
    <property type="term" value="C:endocytic vesicle"/>
    <property type="evidence" value="ECO:0007669"/>
    <property type="project" value="TreeGrafter"/>
</dbReference>
<dbReference type="PANTHER" id="PTHR21663:SF0">
    <property type="entry name" value="HEAT REPEAT-CONTAINING PROTEIN 5B"/>
    <property type="match status" value="1"/>
</dbReference>
<evidence type="ECO:0000313" key="3">
    <source>
        <dbReference type="Proteomes" id="UP000191024"/>
    </source>
</evidence>
<dbReference type="Pfam" id="PF20210">
    <property type="entry name" value="Laa1_Sip1_HTR5"/>
    <property type="match status" value="1"/>
</dbReference>
<keyword evidence="3" id="KW-1185">Reference proteome</keyword>
<sequence>MAQTSEFSPAELIENDGKAFAWVSNCLKEVISARNLHAVERINELRELFKVLLEVRQVNLNFSQAVNDEMASLTCVCLDELRTKDPNQVWEVGNVLASIICEEDLNLESSKKNRIKKRYSYSDAKQLAITILIRLFSTFHEALSSLVPVLLSSLIKNLIRNLQKDKYIHANYSTSISQLIWVIFERFDANAIDDEMIGKVSRMVKTVSADIAEERNRYPIGLIDAFIGCWGHILRRKAIKDKSGDDVLNSFKAKFINDNLGHFAFTNSKTRITSARIIAETLLYYEQHGLISQERTWEFYIEFFIQSKTLAVKSCCFESICHFVSLNVLANVKYLSGIRYLELFENLSFGILSHVDVRNLTLDSISRYLQYFENLHRLIFPYIGEASENAILFSIFGDKSEKLLQDPINETSFTTIAFLQFSKLLMEDSSSSFDIDNRQTSIIKEKLVKLCLSDNFQIRVHSVRVLNIFMQLIPRFMNSTLTQSLDFLTAGFSSNFEFQQSHGSALIISSLMNVVDPDFVSTELVMKIMVFALTLNKASSSTSGSLSYYKGLISWILLCGLMTYRDENFLKDHTSQMLIFWKNILTHSFNFSSEDELYKNLELRSHALTCLLAFLDAVSAGDDFCKEVCFLLSKCSAFNHSISLKSKVIDSALLGNEKRILQLYLKIPQYVRGDFNTALLILIVKNFSDPNIYTAFPTSAEGKAVGKSGNGLSSELVVFDELFSEKSYFSCGITSKCHGDQLDEIQGKPQMIYPTNGILDCSETKGFWYDRFEDEISKPITTVLSYDYLIMFYSRRGYSKIEAFCPRVTTSIIDCSIEIFSLTFPFLNKKIQHSVLESLNSCIFSKNTINLRTAAITVNTCLAIHGALLILHSENLTLENEIGGLMLQILKGMSFGENERLMKLRADAIGLIVTSRLSDREIASGEKYEYMHGNIDILQKAIVDIPNPYERAFNALSIASICKHGNIKSLSHSALELFETLSLDTHPVVHTWALYGIEILFESLTTLDLAVAGKLLSLLETFILSDQRGIFSASTWTQNYCTTFNPHFVIGNILNGLTEILGPDLVSLDDRSRERFRNLIFLLLSSRNVQNQMVILKICINLATFKMLDVVPFEHCVLLGRTLIKQSFSCFCGAENMPTTSLCVETPLKSYNEDAIKISFTFFDQVLKLGQFSSSLKDAAHTVWAYYSMFPRTKEGQVYLEKWLFETMVEDSTWVNKVCALFSVHFDELLRYCYKPRMIHVIGLSVGAVDERQENATSFDAFSSNAQHKQMNKNISISLDEPLRWEGRVLLMESILKYFDYCTELDNMGPILSSKLLILIKLSFQAATSNVGCLRRLGIELLEVIINFYAENNEDEAALAILNEEKAQVVSSLMSCVGENRVPANFCCAVRVAAKYLSSNIVSLDEMKRVTSFFESSLGEFMRGKESNHTPGKVDGLTSRAKVEIEKSILSAWAELTLDACRNSSNKSDLLIFVENHWNSLVPLWIISLREHSINCNRVKTTQNGFLIRNGVNFDHDSKENRKRWLVVIDAICCANDKNPKLLSQCLGEQDLSAFSFVMFAECIQNIVSNFEDASMTQSSLSTVGSVLGLEVPLHCIFDSEIQDELAQIFDRIALTGALKSHFALIDVIEKIVTKFFEYEKSGEIGISELDKIYELLRIVFMILGQLQPQLKKSVDDHNNLLSTLSEEHQRLLIKRVFDCFISVVDKFPVVFKNDLCACLFYTIGEIMYSDGYEKLVPLTLPLLKYIINQTKSFDDGKDMVNIFYNALKSRIFEEMPRQLSITTAIILLSEYDLFDSVEIEVIASNLIESFKVEEEEELAFGIMCSTIKNMSRSYAEAKILKCFLEKLFKDLQTSEVSSYVKPADLMRLLLELNGEIDKESVEKRTGVINLSVLALAALLEVNPDQKQGFSEVLMELIQIDGEEVKRSIQLHLDEHEKGLVKGLIKLTIGGDSDVSERRNQSMKLKTFK</sequence>
<reference evidence="3" key="1">
    <citation type="submission" date="2016-03" db="EMBL/GenBank/DDBJ databases">
        <authorList>
            <person name="Devillers H."/>
        </authorList>
    </citation>
    <scope>NUCLEOTIDE SEQUENCE [LARGE SCALE GENOMIC DNA]</scope>
</reference>
<dbReference type="GO" id="GO:0005829">
    <property type="term" value="C:cytosol"/>
    <property type="evidence" value="ECO:0007669"/>
    <property type="project" value="GOC"/>
</dbReference>
<dbReference type="InterPro" id="IPR057981">
    <property type="entry name" value="TPR_LAA1-like_C"/>
</dbReference>
<dbReference type="GO" id="GO:0008104">
    <property type="term" value="P:intracellular protein localization"/>
    <property type="evidence" value="ECO:0007669"/>
    <property type="project" value="TreeGrafter"/>
</dbReference>
<dbReference type="InterPro" id="IPR016024">
    <property type="entry name" value="ARM-type_fold"/>
</dbReference>
<dbReference type="SUPFAM" id="SSF48371">
    <property type="entry name" value="ARM repeat"/>
    <property type="match status" value="2"/>
</dbReference>
<protein>
    <submittedName>
        <fullName evidence="2">LAMI_0F03114g1_1</fullName>
    </submittedName>
</protein>
<gene>
    <name evidence="2" type="ORF">LAMI_0F03114G</name>
</gene>
<dbReference type="Proteomes" id="UP000191024">
    <property type="component" value="Chromosome F"/>
</dbReference>
<dbReference type="PANTHER" id="PTHR21663">
    <property type="entry name" value="HYPOTHETICAL HEAT DOMAIN-CONTAINING"/>
    <property type="match status" value="1"/>
</dbReference>
<dbReference type="STRING" id="1230905.A0A1G4JWY6"/>
<dbReference type="InterPro" id="IPR046837">
    <property type="entry name" value="Laa1/Sip1/HEATR5-like_HEAT"/>
</dbReference>
<dbReference type="GO" id="GO:0005794">
    <property type="term" value="C:Golgi apparatus"/>
    <property type="evidence" value="ECO:0007669"/>
    <property type="project" value="TreeGrafter"/>
</dbReference>
<dbReference type="GO" id="GO:0006897">
    <property type="term" value="P:endocytosis"/>
    <property type="evidence" value="ECO:0007669"/>
    <property type="project" value="TreeGrafter"/>
</dbReference>
<dbReference type="OrthoDB" id="192608at2759"/>
<dbReference type="InterPro" id="IPR040108">
    <property type="entry name" value="Laa1/Sip1/HEATR5"/>
</dbReference>
<evidence type="ECO:0000313" key="2">
    <source>
        <dbReference type="EMBL" id="SCU95631.1"/>
    </source>
</evidence>
<dbReference type="GO" id="GO:0042147">
    <property type="term" value="P:retrograde transport, endosome to Golgi"/>
    <property type="evidence" value="ECO:0007669"/>
    <property type="project" value="TreeGrafter"/>
</dbReference>
<proteinExistence type="predicted"/>